<evidence type="ECO:0000256" key="3">
    <source>
        <dbReference type="ARBA" id="ARBA00022753"/>
    </source>
</evidence>
<dbReference type="InterPro" id="IPR049372">
    <property type="entry name" value="PPP1R21_C"/>
</dbReference>
<dbReference type="Pfam" id="PF10205">
    <property type="entry name" value="KLRAQ"/>
    <property type="match status" value="1"/>
</dbReference>
<keyword evidence="3" id="KW-0967">Endosome</keyword>
<gene>
    <name evidence="12" type="ORF">LSH36_286g01011</name>
</gene>
<dbReference type="InterPro" id="IPR019348">
    <property type="entry name" value="PPP1R21_six_helix"/>
</dbReference>
<evidence type="ECO:0000256" key="8">
    <source>
        <dbReference type="ARBA" id="ARBA00044824"/>
    </source>
</evidence>
<accession>A0AAD9JIS7</accession>
<dbReference type="Pfam" id="PF10212">
    <property type="entry name" value="PPP1R21_helical"/>
    <property type="match status" value="1"/>
</dbReference>
<evidence type="ECO:0000313" key="12">
    <source>
        <dbReference type="EMBL" id="KAK2153779.1"/>
    </source>
</evidence>
<sequence>MSDIQVKYQKLAAEYSKLRAQLPVLKKAVLDEQAKTEQLQETVKEKDQSVRKYEQELESLMFRNQQLSSRVAVLQQELDESEAKSKKNKKQPQFHGVDANTHYPEFMSHSSVIGEELQNKIEENERLHKQVHEASLQYEQTVGQLQEKLMLLEAEMSHHQEALTTATETSRSQINKLQEDKAVLEAKLQKQEKEAKELLGRALEAESNLHTVQEDLSSRLEEAESIIRSKLAFNDSENKQLNSLNIPAHNRVEQLQIREMVGQAARLIKELVQGLSNYYTYSEQRSKVYPIDADVGTLSDVNKKYCHYLHENTFYLRPIEQTFSAFHESLKDDVLVTLETANGLTEFAAAFKKYVSYASKLLPYQLLSLDEESSESSCTSSLESNNKELTEDLKSFVASLSKLETYICIITTQSDIFNNHPRSSHFKMFQVLTSTVSEFHDATSELCQRYAAKASLENQLPTITQRLRVTGECIVSTLNNLVTCTSKISAFMAGNLACIKKMLDSRMTDLSSIQSEHIHPYVNTYRQRAARYMSMIVRKVGDLKQKVRLLEAKMSGSIEDNLENVSMATRPDPIGSVTKPMCNPSTVTDKSMCISTGETDCDNREQLIRQHFSNRINELTLELQTADSKGLYFHAECRASHKQLKLCQQDNELLRQELNDTRQSQAQLKDELQTTTRSYEGQLSMMSEHLAAINEKLTTQKDEIDVLKYQLNNCNKTNKKGKIK</sequence>
<proteinExistence type="predicted"/>
<dbReference type="EMBL" id="JAODUP010000286">
    <property type="protein sequence ID" value="KAK2153779.1"/>
    <property type="molecule type" value="Genomic_DNA"/>
</dbReference>
<evidence type="ECO:0000256" key="5">
    <source>
        <dbReference type="ARBA" id="ARBA00023054"/>
    </source>
</evidence>
<name>A0AAD9JIS7_9ANNE</name>
<evidence type="ECO:0000256" key="2">
    <source>
        <dbReference type="ARBA" id="ARBA00020102"/>
    </source>
</evidence>
<keyword evidence="4" id="KW-0694">RNA-binding</keyword>
<dbReference type="InterPro" id="IPR040024">
    <property type="entry name" value="PPP1R21"/>
</dbReference>
<feature type="coiled-coil region" evidence="9">
    <location>
        <begin position="644"/>
        <end position="671"/>
    </location>
</feature>
<dbReference type="PANTHER" id="PTHR21448:SF0">
    <property type="entry name" value="PROTEIN PHOSPHATASE 1 REGULATORY SUBUNIT 21"/>
    <property type="match status" value="1"/>
</dbReference>
<comment type="caution">
    <text evidence="12">The sequence shown here is derived from an EMBL/GenBank/DDBJ whole genome shotgun (WGS) entry which is preliminary data.</text>
</comment>
<evidence type="ECO:0000256" key="9">
    <source>
        <dbReference type="SAM" id="Coils"/>
    </source>
</evidence>
<comment type="subcellular location">
    <subcellularLocation>
        <location evidence="1">Early endosome</location>
    </subcellularLocation>
</comment>
<protein>
    <recommendedName>
        <fullName evidence="2">Protein phosphatase 1 regulatory subunit 21</fullName>
    </recommendedName>
    <alternativeName>
        <fullName evidence="7">Coiled-coil domain-containing protein 128</fullName>
    </alternativeName>
    <alternativeName>
        <fullName evidence="8">Ferry endosomal RAB5 effector complex subunit 2</fullName>
    </alternativeName>
    <alternativeName>
        <fullName evidence="6">KLRAQ motif-containing protein 1</fullName>
    </alternativeName>
</protein>
<dbReference type="Pfam" id="PF21636">
    <property type="entry name" value="PPP1R21_C"/>
    <property type="match status" value="1"/>
</dbReference>
<evidence type="ECO:0000256" key="7">
    <source>
        <dbReference type="ARBA" id="ARBA00031617"/>
    </source>
</evidence>
<dbReference type="Proteomes" id="UP001208570">
    <property type="component" value="Unassembled WGS sequence"/>
</dbReference>
<feature type="region of interest" description="Disordered" evidence="10">
    <location>
        <begin position="78"/>
        <end position="101"/>
    </location>
</feature>
<evidence type="ECO:0000256" key="6">
    <source>
        <dbReference type="ARBA" id="ARBA00031361"/>
    </source>
</evidence>
<evidence type="ECO:0000256" key="1">
    <source>
        <dbReference type="ARBA" id="ARBA00004412"/>
    </source>
</evidence>
<dbReference type="GO" id="GO:0005769">
    <property type="term" value="C:early endosome"/>
    <property type="evidence" value="ECO:0007669"/>
    <property type="project" value="UniProtKB-SubCell"/>
</dbReference>
<evidence type="ECO:0000256" key="4">
    <source>
        <dbReference type="ARBA" id="ARBA00022884"/>
    </source>
</evidence>
<keyword evidence="13" id="KW-1185">Reference proteome</keyword>
<keyword evidence="5 9" id="KW-0175">Coiled coil</keyword>
<evidence type="ECO:0000256" key="10">
    <source>
        <dbReference type="SAM" id="MobiDB-lite"/>
    </source>
</evidence>
<organism evidence="12 13">
    <name type="scientific">Paralvinella palmiformis</name>
    <dbReference type="NCBI Taxonomy" id="53620"/>
    <lineage>
        <taxon>Eukaryota</taxon>
        <taxon>Metazoa</taxon>
        <taxon>Spiralia</taxon>
        <taxon>Lophotrochozoa</taxon>
        <taxon>Annelida</taxon>
        <taxon>Polychaeta</taxon>
        <taxon>Sedentaria</taxon>
        <taxon>Canalipalpata</taxon>
        <taxon>Terebellida</taxon>
        <taxon>Terebelliformia</taxon>
        <taxon>Alvinellidae</taxon>
        <taxon>Paralvinella</taxon>
    </lineage>
</organism>
<dbReference type="GO" id="GO:0016020">
    <property type="term" value="C:membrane"/>
    <property type="evidence" value="ECO:0007669"/>
    <property type="project" value="TreeGrafter"/>
</dbReference>
<feature type="domain" description="Protein phosphatase 1 regulatory subunit 21 N-terminal" evidence="11">
    <location>
        <begin position="9"/>
        <end position="136"/>
    </location>
</feature>
<dbReference type="PANTHER" id="PTHR21448">
    <property type="entry name" value="SMOOTH MUSCLE MYOSIN HEAVY CHAIN-RELATED"/>
    <property type="match status" value="1"/>
</dbReference>
<reference evidence="12" key="1">
    <citation type="journal article" date="2023" name="Mol. Biol. Evol.">
        <title>Third-Generation Sequencing Reveals the Adaptive Role of the Epigenome in Three Deep-Sea Polychaetes.</title>
        <authorList>
            <person name="Perez M."/>
            <person name="Aroh O."/>
            <person name="Sun Y."/>
            <person name="Lan Y."/>
            <person name="Juniper S.K."/>
            <person name="Young C.R."/>
            <person name="Angers B."/>
            <person name="Qian P.Y."/>
        </authorList>
    </citation>
    <scope>NUCLEOTIDE SEQUENCE</scope>
    <source>
        <strain evidence="12">P08H-3</strain>
    </source>
</reference>
<dbReference type="AlphaFoldDB" id="A0AAD9JIS7"/>
<feature type="coiled-coil region" evidence="9">
    <location>
        <begin position="117"/>
        <end position="208"/>
    </location>
</feature>
<dbReference type="InterPro" id="IPR019343">
    <property type="entry name" value="PPP1R21_N"/>
</dbReference>
<evidence type="ECO:0000259" key="11">
    <source>
        <dbReference type="SMART" id="SM01254"/>
    </source>
</evidence>
<evidence type="ECO:0000313" key="13">
    <source>
        <dbReference type="Proteomes" id="UP001208570"/>
    </source>
</evidence>
<dbReference type="GO" id="GO:0003723">
    <property type="term" value="F:RNA binding"/>
    <property type="evidence" value="ECO:0007669"/>
    <property type="project" value="UniProtKB-KW"/>
</dbReference>
<dbReference type="SMART" id="SM01254">
    <property type="entry name" value="KLRAQ"/>
    <property type="match status" value="1"/>
</dbReference>